<dbReference type="PIRSF" id="PIRSF002889">
    <property type="entry name" value="Rod_FlgB"/>
    <property type="match status" value="1"/>
</dbReference>
<dbReference type="GO" id="GO:0030694">
    <property type="term" value="C:bacterial-type flagellum basal body, rod"/>
    <property type="evidence" value="ECO:0007669"/>
    <property type="project" value="InterPro"/>
</dbReference>
<comment type="caution">
    <text evidence="7">The sequence shown here is derived from an EMBL/GenBank/DDBJ whole genome shotgun (WGS) entry which is preliminary data.</text>
</comment>
<reference evidence="7" key="1">
    <citation type="submission" date="2020-10" db="EMBL/GenBank/DDBJ databases">
        <title>Connecting structure to function with the recovery of over 1000 high-quality activated sludge metagenome-assembled genomes encoding full-length rRNA genes using long-read sequencing.</title>
        <authorList>
            <person name="Singleton C.M."/>
            <person name="Petriglieri F."/>
            <person name="Kristensen J.M."/>
            <person name="Kirkegaard R.H."/>
            <person name="Michaelsen T.Y."/>
            <person name="Andersen M.H."/>
            <person name="Karst S.M."/>
            <person name="Dueholm M.S."/>
            <person name="Nielsen P.H."/>
            <person name="Albertsen M."/>
        </authorList>
    </citation>
    <scope>NUCLEOTIDE SEQUENCE</scope>
    <source>
        <strain evidence="7">Hirt_18-Q3-R61-65_BATAC.395</strain>
    </source>
</reference>
<evidence type="ECO:0000256" key="2">
    <source>
        <dbReference type="ARBA" id="ARBA00009677"/>
    </source>
</evidence>
<dbReference type="PANTHER" id="PTHR30435">
    <property type="entry name" value="FLAGELLAR PROTEIN"/>
    <property type="match status" value="1"/>
</dbReference>
<dbReference type="Proteomes" id="UP000886689">
    <property type="component" value="Unassembled WGS sequence"/>
</dbReference>
<evidence type="ECO:0000256" key="5">
    <source>
        <dbReference type="ARBA" id="ARBA00024934"/>
    </source>
</evidence>
<evidence type="ECO:0000313" key="7">
    <source>
        <dbReference type="EMBL" id="MBK8523056.1"/>
    </source>
</evidence>
<gene>
    <name evidence="7" type="primary">flgB</name>
    <name evidence="7" type="ORF">IPL58_02390</name>
</gene>
<accession>A0A9D7K224</accession>
<protein>
    <recommendedName>
        <fullName evidence="3 6">Flagellar basal body rod protein FlgB</fullName>
    </recommendedName>
</protein>
<evidence type="ECO:0000313" key="8">
    <source>
        <dbReference type="Proteomes" id="UP000886689"/>
    </source>
</evidence>
<dbReference type="InterPro" id="IPR006300">
    <property type="entry name" value="FlgB"/>
</dbReference>
<dbReference type="EMBL" id="JADJUC010000002">
    <property type="protein sequence ID" value="MBK8523056.1"/>
    <property type="molecule type" value="Genomic_DNA"/>
</dbReference>
<evidence type="ECO:0000256" key="4">
    <source>
        <dbReference type="ARBA" id="ARBA00023143"/>
    </source>
</evidence>
<dbReference type="NCBIfam" id="TIGR01396">
    <property type="entry name" value="FlgB"/>
    <property type="match status" value="1"/>
</dbReference>
<evidence type="ECO:0000256" key="1">
    <source>
        <dbReference type="ARBA" id="ARBA00004117"/>
    </source>
</evidence>
<dbReference type="GO" id="GO:0071978">
    <property type="term" value="P:bacterial-type flagellum-dependent swarming motility"/>
    <property type="evidence" value="ECO:0007669"/>
    <property type="project" value="TreeGrafter"/>
</dbReference>
<evidence type="ECO:0000256" key="3">
    <source>
        <dbReference type="ARBA" id="ARBA00014376"/>
    </source>
</evidence>
<keyword evidence="7" id="KW-0282">Flagellum</keyword>
<dbReference type="AlphaFoldDB" id="A0A9D7K224"/>
<comment type="subunit">
    <text evidence="6">The basal body constitutes a major portion of the flagellar organelle and consists of a number of rings mounted on a central rod.</text>
</comment>
<comment type="similarity">
    <text evidence="2 6">Belongs to the flagella basal body rod proteins family.</text>
</comment>
<sequence length="134" mass="14244">MASKIDNHFAFHHAALGLRAHRQQLLAGNIANSDTPNYKARDIDFAAALKNAVAGRGAEGVTLARTSGRHLDAGVASGPAPLLFRKETQSSVDGNTVNMDIERSQFAENAIHYEAGISFISGKLKTLMSAVQGQ</sequence>
<keyword evidence="7" id="KW-0966">Cell projection</keyword>
<proteinExistence type="inferred from homology"/>
<keyword evidence="7" id="KW-0969">Cilium</keyword>
<keyword evidence="4 6" id="KW-0975">Bacterial flagellum</keyword>
<evidence type="ECO:0000256" key="6">
    <source>
        <dbReference type="PIRNR" id="PIRNR002889"/>
    </source>
</evidence>
<comment type="subcellular location">
    <subcellularLocation>
        <location evidence="1 6">Bacterial flagellum basal body</location>
    </subcellularLocation>
</comment>
<comment type="function">
    <text evidence="5 6">Structural component of flagellum, the bacterial motility apparatus. Part of the rod structure of flagellar basal body.</text>
</comment>
<organism evidence="7 8">
    <name type="scientific">Candidatus Proximibacter danicus</name>
    <dbReference type="NCBI Taxonomy" id="2954365"/>
    <lineage>
        <taxon>Bacteria</taxon>
        <taxon>Pseudomonadati</taxon>
        <taxon>Pseudomonadota</taxon>
        <taxon>Betaproteobacteria</taxon>
        <taxon>Candidatus Proximibacter</taxon>
    </lineage>
</organism>
<dbReference type="PANTHER" id="PTHR30435:SF12">
    <property type="entry name" value="FLAGELLAR BASAL BODY ROD PROTEIN FLGB"/>
    <property type="match status" value="1"/>
</dbReference>
<name>A0A9D7K224_9PROT</name>